<organism evidence="1 2">
    <name type="scientific">Entomortierella chlamydospora</name>
    <dbReference type="NCBI Taxonomy" id="101097"/>
    <lineage>
        <taxon>Eukaryota</taxon>
        <taxon>Fungi</taxon>
        <taxon>Fungi incertae sedis</taxon>
        <taxon>Mucoromycota</taxon>
        <taxon>Mortierellomycotina</taxon>
        <taxon>Mortierellomycetes</taxon>
        <taxon>Mortierellales</taxon>
        <taxon>Mortierellaceae</taxon>
        <taxon>Entomortierella</taxon>
    </lineage>
</organism>
<dbReference type="EMBL" id="JAAAID010001973">
    <property type="protein sequence ID" value="KAG0008279.1"/>
    <property type="molecule type" value="Genomic_DNA"/>
</dbReference>
<proteinExistence type="predicted"/>
<sequence length="137" mass="15579">MGIQLQDLARNFAYTRKMCWHSNKALRQRRVNIDSQVLSPQISSNGLAKILSLMPNLRSLELHMDAYSVISAFENLTKLEKLELNMLSRSTAGFPFHEFGALFSRISCLKLVMPPETRRVSLDDLPATNSWAVNILE</sequence>
<feature type="non-terminal residue" evidence="1">
    <location>
        <position position="137"/>
    </location>
</feature>
<reference evidence="1" key="1">
    <citation type="journal article" date="2020" name="Fungal Divers.">
        <title>Resolving the Mortierellaceae phylogeny through synthesis of multi-gene phylogenetics and phylogenomics.</title>
        <authorList>
            <person name="Vandepol N."/>
            <person name="Liber J."/>
            <person name="Desiro A."/>
            <person name="Na H."/>
            <person name="Kennedy M."/>
            <person name="Barry K."/>
            <person name="Grigoriev I.V."/>
            <person name="Miller A.N."/>
            <person name="O'Donnell K."/>
            <person name="Stajich J.E."/>
            <person name="Bonito G."/>
        </authorList>
    </citation>
    <scope>NUCLEOTIDE SEQUENCE</scope>
    <source>
        <strain evidence="1">NRRL 2769</strain>
    </source>
</reference>
<protein>
    <submittedName>
        <fullName evidence="1">Uncharacterized protein</fullName>
    </submittedName>
</protein>
<dbReference type="Gene3D" id="3.80.10.10">
    <property type="entry name" value="Ribonuclease Inhibitor"/>
    <property type="match status" value="1"/>
</dbReference>
<accession>A0A9P6MMZ8</accession>
<name>A0A9P6MMZ8_9FUNG</name>
<gene>
    <name evidence="1" type="ORF">BGZ80_003624</name>
</gene>
<comment type="caution">
    <text evidence="1">The sequence shown here is derived from an EMBL/GenBank/DDBJ whole genome shotgun (WGS) entry which is preliminary data.</text>
</comment>
<dbReference type="AlphaFoldDB" id="A0A9P6MMZ8"/>
<dbReference type="Proteomes" id="UP000703661">
    <property type="component" value="Unassembled WGS sequence"/>
</dbReference>
<evidence type="ECO:0000313" key="1">
    <source>
        <dbReference type="EMBL" id="KAG0008279.1"/>
    </source>
</evidence>
<dbReference type="InterPro" id="IPR032675">
    <property type="entry name" value="LRR_dom_sf"/>
</dbReference>
<evidence type="ECO:0000313" key="2">
    <source>
        <dbReference type="Proteomes" id="UP000703661"/>
    </source>
</evidence>
<keyword evidence="2" id="KW-1185">Reference proteome</keyword>